<proteinExistence type="predicted"/>
<evidence type="ECO:0000259" key="1">
    <source>
        <dbReference type="Pfam" id="PF07534"/>
    </source>
</evidence>
<name>A0A9D4GTV4_DREPO</name>
<feature type="domain" description="TLDc" evidence="1">
    <location>
        <begin position="2"/>
        <end position="69"/>
    </location>
</feature>
<evidence type="ECO:0000313" key="3">
    <source>
        <dbReference type="Proteomes" id="UP000828390"/>
    </source>
</evidence>
<sequence>MDGYSSATFHQKKDNQEPTMTVLYNQHSSMIGEYGSTSWNSRRCYIQDAKNVLCQLKYSGRDKHTTFPIKDAI</sequence>
<dbReference type="Pfam" id="PF07534">
    <property type="entry name" value="TLD"/>
    <property type="match status" value="1"/>
</dbReference>
<evidence type="ECO:0000313" key="2">
    <source>
        <dbReference type="EMBL" id="KAH3823329.1"/>
    </source>
</evidence>
<gene>
    <name evidence="2" type="ORF">DPMN_125127</name>
</gene>
<keyword evidence="3" id="KW-1185">Reference proteome</keyword>
<dbReference type="InterPro" id="IPR006571">
    <property type="entry name" value="TLDc_dom"/>
</dbReference>
<protein>
    <recommendedName>
        <fullName evidence="1">TLDc domain-containing protein</fullName>
    </recommendedName>
</protein>
<dbReference type="Proteomes" id="UP000828390">
    <property type="component" value="Unassembled WGS sequence"/>
</dbReference>
<reference evidence="2" key="2">
    <citation type="submission" date="2020-11" db="EMBL/GenBank/DDBJ databases">
        <authorList>
            <person name="McCartney M.A."/>
            <person name="Auch B."/>
            <person name="Kono T."/>
            <person name="Mallez S."/>
            <person name="Becker A."/>
            <person name="Gohl D.M."/>
            <person name="Silverstein K.A.T."/>
            <person name="Koren S."/>
            <person name="Bechman K.B."/>
            <person name="Herman A."/>
            <person name="Abrahante J.E."/>
            <person name="Garbe J."/>
        </authorList>
    </citation>
    <scope>NUCLEOTIDE SEQUENCE</scope>
    <source>
        <strain evidence="2">Duluth1</strain>
        <tissue evidence="2">Whole animal</tissue>
    </source>
</reference>
<comment type="caution">
    <text evidence="2">The sequence shown here is derived from an EMBL/GenBank/DDBJ whole genome shotgun (WGS) entry which is preliminary data.</text>
</comment>
<dbReference type="EMBL" id="JAIWYP010000005">
    <property type="protein sequence ID" value="KAH3823329.1"/>
    <property type="molecule type" value="Genomic_DNA"/>
</dbReference>
<organism evidence="2 3">
    <name type="scientific">Dreissena polymorpha</name>
    <name type="common">Zebra mussel</name>
    <name type="synonym">Mytilus polymorpha</name>
    <dbReference type="NCBI Taxonomy" id="45954"/>
    <lineage>
        <taxon>Eukaryota</taxon>
        <taxon>Metazoa</taxon>
        <taxon>Spiralia</taxon>
        <taxon>Lophotrochozoa</taxon>
        <taxon>Mollusca</taxon>
        <taxon>Bivalvia</taxon>
        <taxon>Autobranchia</taxon>
        <taxon>Heteroconchia</taxon>
        <taxon>Euheterodonta</taxon>
        <taxon>Imparidentia</taxon>
        <taxon>Neoheterodontei</taxon>
        <taxon>Myida</taxon>
        <taxon>Dreissenoidea</taxon>
        <taxon>Dreissenidae</taxon>
        <taxon>Dreissena</taxon>
    </lineage>
</organism>
<reference evidence="2" key="1">
    <citation type="journal article" date="2019" name="bioRxiv">
        <title>The Genome of the Zebra Mussel, Dreissena polymorpha: A Resource for Invasive Species Research.</title>
        <authorList>
            <person name="McCartney M.A."/>
            <person name="Auch B."/>
            <person name="Kono T."/>
            <person name="Mallez S."/>
            <person name="Zhang Y."/>
            <person name="Obille A."/>
            <person name="Becker A."/>
            <person name="Abrahante J.E."/>
            <person name="Garbe J."/>
            <person name="Badalamenti J.P."/>
            <person name="Herman A."/>
            <person name="Mangelson H."/>
            <person name="Liachko I."/>
            <person name="Sullivan S."/>
            <person name="Sone E.D."/>
            <person name="Koren S."/>
            <person name="Silverstein K.A.T."/>
            <person name="Beckman K.B."/>
            <person name="Gohl D.M."/>
        </authorList>
    </citation>
    <scope>NUCLEOTIDE SEQUENCE</scope>
    <source>
        <strain evidence="2">Duluth1</strain>
        <tissue evidence="2">Whole animal</tissue>
    </source>
</reference>
<dbReference type="AlphaFoldDB" id="A0A9D4GTV4"/>
<accession>A0A9D4GTV4</accession>